<dbReference type="GO" id="GO:0045111">
    <property type="term" value="C:intermediate filament cytoskeleton"/>
    <property type="evidence" value="ECO:0007669"/>
    <property type="project" value="TreeGrafter"/>
</dbReference>
<dbReference type="PANTHER" id="PTHR14332">
    <property type="entry name" value="DISRUPTED IN SCHIZOPHRENIA 1 PROTEIN"/>
    <property type="match status" value="1"/>
</dbReference>
<gene>
    <name evidence="3" type="ORF">BGZ65_002352</name>
</gene>
<name>A0A9P6J657_9FUNG</name>
<feature type="compositionally biased region" description="Basic and acidic residues" evidence="2">
    <location>
        <begin position="584"/>
        <end position="597"/>
    </location>
</feature>
<dbReference type="GO" id="GO:0005815">
    <property type="term" value="C:microtubule organizing center"/>
    <property type="evidence" value="ECO:0007669"/>
    <property type="project" value="TreeGrafter"/>
</dbReference>
<dbReference type="OrthoDB" id="2416276at2759"/>
<feature type="region of interest" description="Disordered" evidence="2">
    <location>
        <begin position="57"/>
        <end position="104"/>
    </location>
</feature>
<dbReference type="AlphaFoldDB" id="A0A9P6J657"/>
<dbReference type="Proteomes" id="UP000749646">
    <property type="component" value="Unassembled WGS sequence"/>
</dbReference>
<dbReference type="InterPro" id="IPR026081">
    <property type="entry name" value="DISC1"/>
</dbReference>
<feature type="compositionally biased region" description="Polar residues" evidence="2">
    <location>
        <begin position="17"/>
        <end position="26"/>
    </location>
</feature>
<proteinExistence type="predicted"/>
<feature type="compositionally biased region" description="Low complexity" evidence="2">
    <location>
        <begin position="82"/>
        <end position="95"/>
    </location>
</feature>
<dbReference type="GO" id="GO:0005874">
    <property type="term" value="C:microtubule"/>
    <property type="evidence" value="ECO:0007669"/>
    <property type="project" value="TreeGrafter"/>
</dbReference>
<comment type="caution">
    <text evidence="3">The sequence shown here is derived from an EMBL/GenBank/DDBJ whole genome shotgun (WGS) entry which is preliminary data.</text>
</comment>
<feature type="region of interest" description="Disordered" evidence="2">
    <location>
        <begin position="577"/>
        <end position="602"/>
    </location>
</feature>
<dbReference type="EMBL" id="JAAAHW010006280">
    <property type="protein sequence ID" value="KAF9963559.1"/>
    <property type="molecule type" value="Genomic_DNA"/>
</dbReference>
<feature type="coiled-coil region" evidence="1">
    <location>
        <begin position="211"/>
        <end position="366"/>
    </location>
</feature>
<evidence type="ECO:0000313" key="4">
    <source>
        <dbReference type="Proteomes" id="UP000749646"/>
    </source>
</evidence>
<evidence type="ECO:0000313" key="3">
    <source>
        <dbReference type="EMBL" id="KAF9963559.1"/>
    </source>
</evidence>
<keyword evidence="4" id="KW-1185">Reference proteome</keyword>
<keyword evidence="1" id="KW-0175">Coiled coil</keyword>
<protein>
    <submittedName>
        <fullName evidence="3">Uncharacterized protein</fullName>
    </submittedName>
</protein>
<accession>A0A9P6J657</accession>
<organism evidence="3 4">
    <name type="scientific">Modicella reniformis</name>
    <dbReference type="NCBI Taxonomy" id="1440133"/>
    <lineage>
        <taxon>Eukaryota</taxon>
        <taxon>Fungi</taxon>
        <taxon>Fungi incertae sedis</taxon>
        <taxon>Mucoromycota</taxon>
        <taxon>Mortierellomycotina</taxon>
        <taxon>Mortierellomycetes</taxon>
        <taxon>Mortierellales</taxon>
        <taxon>Mortierellaceae</taxon>
        <taxon>Modicella</taxon>
    </lineage>
</organism>
<feature type="region of interest" description="Disordered" evidence="2">
    <location>
        <begin position="1"/>
        <end position="42"/>
    </location>
</feature>
<reference evidence="3" key="1">
    <citation type="journal article" date="2020" name="Fungal Divers.">
        <title>Resolving the Mortierellaceae phylogeny through synthesis of multi-gene phylogenetics and phylogenomics.</title>
        <authorList>
            <person name="Vandepol N."/>
            <person name="Liber J."/>
            <person name="Desiro A."/>
            <person name="Na H."/>
            <person name="Kennedy M."/>
            <person name="Barry K."/>
            <person name="Grigoriev I.V."/>
            <person name="Miller A.N."/>
            <person name="O'Donnell K."/>
            <person name="Stajich J.E."/>
            <person name="Bonito G."/>
        </authorList>
    </citation>
    <scope>NUCLEOTIDE SEQUENCE</scope>
    <source>
        <strain evidence="3">MES-2147</strain>
    </source>
</reference>
<evidence type="ECO:0000256" key="1">
    <source>
        <dbReference type="SAM" id="Coils"/>
    </source>
</evidence>
<evidence type="ECO:0000256" key="2">
    <source>
        <dbReference type="SAM" id="MobiDB-lite"/>
    </source>
</evidence>
<sequence length="696" mass="79022">MTDSQRLPPLPVATLAINDNASSSAATEPKKKRWGPKGHSAFAEPLLVDGSSIQPAGALNAQTEGDFSLGAHNPGSPVVQPASALESVSEQSSSQMNKRKSKPAFGLSGSGIEFQQLVRKQSQLSAQKVEFFKELLQLYSRRNNNERKQEEATKSEQFEEADSATTALRLVQETIQKLEIKYTETDQILWKYKKRQDELGRSVTEMHQAVMQELDQMRQVGEKEKEDHQMEIQRIHNSEMERIQNGREEIEKEKSDVALEQDFLGKNEAELLERVGEETKAEQEELDALKAKRNTIRTEIQELTKRLEQLNNEDKEYGRSIGLLQQKITTISQQFDGEAKEVSRVREELECRSDEVRRKGQDLDRQEINLRKGVHDAEATQEEISEEIQRVVSQQDRLEEVRRLFEAELATIHKLRLEEEAFREMEAGWNIRLSSLYEDLKKCELQIETLTMGSMDDQRAIKELELSLDENLKRLGTTESLKALSVHRRDFKQASHFSSELTKCREMISQQRVELDRLTTKMSGPIQEQLDTMQKECDHKKALIRSEEAALFKEIQISTTEILSRLDTFLAPTSSELGVDEEDKTATSDDTTRRDSSDVATAKSTAGQLSHLLLKEWRSEIEGIRQLSRVRYGHEEGLSANVVVAQAPTLTDTAVTSRTNNTGGPDYATADTEELRRQLDLDIQAAVAEEDYDNAG</sequence>
<dbReference type="PANTHER" id="PTHR14332:SF3">
    <property type="entry name" value="DISRUPTED IN SCHIZOPHRENIA 1 PROTEIN"/>
    <property type="match status" value="1"/>
</dbReference>